<organism evidence="7 8">
    <name type="scientific">Panaeolus cyanescens</name>
    <dbReference type="NCBI Taxonomy" id="181874"/>
    <lineage>
        <taxon>Eukaryota</taxon>
        <taxon>Fungi</taxon>
        <taxon>Dikarya</taxon>
        <taxon>Basidiomycota</taxon>
        <taxon>Agaricomycotina</taxon>
        <taxon>Agaricomycetes</taxon>
        <taxon>Agaricomycetidae</taxon>
        <taxon>Agaricales</taxon>
        <taxon>Agaricineae</taxon>
        <taxon>Galeropsidaceae</taxon>
        <taxon>Panaeolus</taxon>
    </lineage>
</organism>
<evidence type="ECO:0000256" key="1">
    <source>
        <dbReference type="ARBA" id="ARBA00004141"/>
    </source>
</evidence>
<dbReference type="InterPro" id="IPR011701">
    <property type="entry name" value="MFS"/>
</dbReference>
<dbReference type="OrthoDB" id="3639251at2759"/>
<sequence>MLTKASKPDRLAIFTQLAVSAVGCSSLLAYVLDLMDGTGGLAGWRWIFIIEALITIVLAVLTYFYFPDFPDQNHFLTEEQTKLVLERLNEDRGDALPDPITFEKVKQHLLDWKIWTYGMSPFQPRVILPWASSPSVDAQAFFLPIILMGMGWSKTAALLLSVPPYGPTIIISVVLSYFSDKYKHQASFMVGGTIVCIVGLSLTAFAKQDAV</sequence>
<proteinExistence type="predicted"/>
<evidence type="ECO:0000256" key="4">
    <source>
        <dbReference type="ARBA" id="ARBA00022989"/>
    </source>
</evidence>
<name>A0A409X4V7_9AGAR</name>
<reference evidence="7 8" key="1">
    <citation type="journal article" date="2018" name="Evol. Lett.">
        <title>Horizontal gene cluster transfer increased hallucinogenic mushroom diversity.</title>
        <authorList>
            <person name="Reynolds H.T."/>
            <person name="Vijayakumar V."/>
            <person name="Gluck-Thaler E."/>
            <person name="Korotkin H.B."/>
            <person name="Matheny P.B."/>
            <person name="Slot J.C."/>
        </authorList>
    </citation>
    <scope>NUCLEOTIDE SEQUENCE [LARGE SCALE GENOMIC DNA]</scope>
    <source>
        <strain evidence="7 8">2629</strain>
    </source>
</reference>
<protein>
    <recommendedName>
        <fullName evidence="9">Major facilitator superfamily (MFS) profile domain-containing protein</fullName>
    </recommendedName>
</protein>
<dbReference type="Pfam" id="PF07690">
    <property type="entry name" value="MFS_1"/>
    <property type="match status" value="1"/>
</dbReference>
<feature type="transmembrane region" description="Helical" evidence="6">
    <location>
        <begin position="44"/>
        <end position="66"/>
    </location>
</feature>
<feature type="transmembrane region" description="Helical" evidence="6">
    <location>
        <begin position="12"/>
        <end position="32"/>
    </location>
</feature>
<keyword evidence="4 6" id="KW-1133">Transmembrane helix</keyword>
<dbReference type="SUPFAM" id="SSF103473">
    <property type="entry name" value="MFS general substrate transporter"/>
    <property type="match status" value="1"/>
</dbReference>
<evidence type="ECO:0000256" key="2">
    <source>
        <dbReference type="ARBA" id="ARBA00022448"/>
    </source>
</evidence>
<feature type="transmembrane region" description="Helical" evidence="6">
    <location>
        <begin position="185"/>
        <end position="206"/>
    </location>
</feature>
<evidence type="ECO:0000256" key="6">
    <source>
        <dbReference type="SAM" id="Phobius"/>
    </source>
</evidence>
<evidence type="ECO:0008006" key="9">
    <source>
        <dbReference type="Google" id="ProtNLM"/>
    </source>
</evidence>
<dbReference type="GO" id="GO:0016020">
    <property type="term" value="C:membrane"/>
    <property type="evidence" value="ECO:0007669"/>
    <property type="project" value="UniProtKB-SubCell"/>
</dbReference>
<keyword evidence="2" id="KW-0813">Transport</keyword>
<feature type="transmembrane region" description="Helical" evidence="6">
    <location>
        <begin position="156"/>
        <end position="179"/>
    </location>
</feature>
<dbReference type="InterPro" id="IPR036259">
    <property type="entry name" value="MFS_trans_sf"/>
</dbReference>
<feature type="non-terminal residue" evidence="7">
    <location>
        <position position="211"/>
    </location>
</feature>
<keyword evidence="8" id="KW-1185">Reference proteome</keyword>
<gene>
    <name evidence="7" type="ORF">CVT24_002403</name>
</gene>
<dbReference type="AlphaFoldDB" id="A0A409X4V7"/>
<dbReference type="GO" id="GO:0022857">
    <property type="term" value="F:transmembrane transporter activity"/>
    <property type="evidence" value="ECO:0007669"/>
    <property type="project" value="InterPro"/>
</dbReference>
<evidence type="ECO:0000313" key="8">
    <source>
        <dbReference type="Proteomes" id="UP000284842"/>
    </source>
</evidence>
<dbReference type="PANTHER" id="PTHR43791:SF3">
    <property type="entry name" value="MAJOR FACILITATOR SUPERFAMILY (MFS) PROFILE DOMAIN-CONTAINING PROTEIN"/>
    <property type="match status" value="1"/>
</dbReference>
<dbReference type="Proteomes" id="UP000284842">
    <property type="component" value="Unassembled WGS sequence"/>
</dbReference>
<dbReference type="STRING" id="181874.A0A409X4V7"/>
<dbReference type="PROSITE" id="PS51257">
    <property type="entry name" value="PROKAR_LIPOPROTEIN"/>
    <property type="match status" value="1"/>
</dbReference>
<comment type="caution">
    <text evidence="7">The sequence shown here is derived from an EMBL/GenBank/DDBJ whole genome shotgun (WGS) entry which is preliminary data.</text>
</comment>
<evidence type="ECO:0000256" key="5">
    <source>
        <dbReference type="ARBA" id="ARBA00023136"/>
    </source>
</evidence>
<dbReference type="EMBL" id="NHTK01004630">
    <property type="protein sequence ID" value="PPQ85806.1"/>
    <property type="molecule type" value="Genomic_DNA"/>
</dbReference>
<comment type="subcellular location">
    <subcellularLocation>
        <location evidence="1">Membrane</location>
        <topology evidence="1">Multi-pass membrane protein</topology>
    </subcellularLocation>
</comment>
<accession>A0A409X4V7</accession>
<dbReference type="PANTHER" id="PTHR43791">
    <property type="entry name" value="PERMEASE-RELATED"/>
    <property type="match status" value="1"/>
</dbReference>
<keyword evidence="5 6" id="KW-0472">Membrane</keyword>
<evidence type="ECO:0000313" key="7">
    <source>
        <dbReference type="EMBL" id="PPQ85806.1"/>
    </source>
</evidence>
<keyword evidence="3 6" id="KW-0812">Transmembrane</keyword>
<evidence type="ECO:0000256" key="3">
    <source>
        <dbReference type="ARBA" id="ARBA00022692"/>
    </source>
</evidence>
<dbReference type="Gene3D" id="1.20.1250.20">
    <property type="entry name" value="MFS general substrate transporter like domains"/>
    <property type="match status" value="2"/>
</dbReference>
<dbReference type="InParanoid" id="A0A409X4V7"/>